<dbReference type="Gene3D" id="3.90.550.10">
    <property type="entry name" value="Spore Coat Polysaccharide Biosynthesis Protein SpsA, Chain A"/>
    <property type="match status" value="1"/>
</dbReference>
<dbReference type="OrthoDB" id="9788101at2"/>
<reference evidence="2 3" key="1">
    <citation type="submission" date="2013-09" db="EMBL/GenBank/DDBJ databases">
        <authorList>
            <person name="Zeng Z."/>
            <person name="Chen C."/>
        </authorList>
    </citation>
    <scope>NUCLEOTIDE SEQUENCE [LARGE SCALE GENOMIC DNA]</scope>
    <source>
        <strain evidence="2 3">WB 3.3-2</strain>
    </source>
</reference>
<comment type="caution">
    <text evidence="2">The sequence shown here is derived from an EMBL/GenBank/DDBJ whole genome shotgun (WGS) entry which is preliminary data.</text>
</comment>
<evidence type="ECO:0000259" key="1">
    <source>
        <dbReference type="Pfam" id="PF00535"/>
    </source>
</evidence>
<dbReference type="STRING" id="1121895.GCA_000378485_01720"/>
<sequence length="269" mass="31163">MKFSIITVNYNNAAGLEKTFKSVFSQTYADFDFVVIDGGSTDTSTNIIEQHKDKISYWISEKDTGVYNAMNKGIRAAKGDFVIFMNSGDVFFDADVLQNAYPLITPEYAIYYGNNIKKSPSSERLKTYPAKLNFSFFYSSSLNHQSTFIKKSLFDDIFYYNENYKIASDWEFFAYAICLQNVPYKYLNQTISIYDFTGISSTQSELLAKEKLDSIKKYFPAFEDDYVDISLLTSKRVQQIFHIQKYPVAWRILKNFISVILLFLPKLKK</sequence>
<dbReference type="CDD" id="cd06433">
    <property type="entry name" value="GT_2_WfgS_like"/>
    <property type="match status" value="1"/>
</dbReference>
<dbReference type="Pfam" id="PF00535">
    <property type="entry name" value="Glycos_transf_2"/>
    <property type="match status" value="1"/>
</dbReference>
<name>A0A0A2LX81_9FLAO</name>
<keyword evidence="3" id="KW-1185">Reference proteome</keyword>
<accession>A0A0A2LX81</accession>
<dbReference type="InterPro" id="IPR029044">
    <property type="entry name" value="Nucleotide-diphossugar_trans"/>
</dbReference>
<dbReference type="RefSeq" id="WP_020212874.1">
    <property type="nucleotide sequence ID" value="NZ_JRLX01000029.1"/>
</dbReference>
<dbReference type="InterPro" id="IPR050834">
    <property type="entry name" value="Glycosyltransf_2"/>
</dbReference>
<dbReference type="AlphaFoldDB" id="A0A0A2LX81"/>
<dbReference type="InterPro" id="IPR001173">
    <property type="entry name" value="Glyco_trans_2-like"/>
</dbReference>
<evidence type="ECO:0000313" key="3">
    <source>
        <dbReference type="Proteomes" id="UP000030152"/>
    </source>
</evidence>
<protein>
    <submittedName>
        <fullName evidence="2">Glycosyl transferase</fullName>
    </submittedName>
</protein>
<gene>
    <name evidence="2" type="ORF">Q765_18405</name>
</gene>
<feature type="domain" description="Glycosyltransferase 2-like" evidence="1">
    <location>
        <begin position="4"/>
        <end position="128"/>
    </location>
</feature>
<evidence type="ECO:0000313" key="2">
    <source>
        <dbReference type="EMBL" id="KGO84987.1"/>
    </source>
</evidence>
<dbReference type="EMBL" id="JRLX01000029">
    <property type="protein sequence ID" value="KGO84987.1"/>
    <property type="molecule type" value="Genomic_DNA"/>
</dbReference>
<dbReference type="PANTHER" id="PTHR43685">
    <property type="entry name" value="GLYCOSYLTRANSFERASE"/>
    <property type="match status" value="1"/>
</dbReference>
<organism evidence="2 3">
    <name type="scientific">Flavobacterium rivuli WB 3.3-2 = DSM 21788</name>
    <dbReference type="NCBI Taxonomy" id="1121895"/>
    <lineage>
        <taxon>Bacteria</taxon>
        <taxon>Pseudomonadati</taxon>
        <taxon>Bacteroidota</taxon>
        <taxon>Flavobacteriia</taxon>
        <taxon>Flavobacteriales</taxon>
        <taxon>Flavobacteriaceae</taxon>
        <taxon>Flavobacterium</taxon>
    </lineage>
</organism>
<keyword evidence="2" id="KW-0808">Transferase</keyword>
<proteinExistence type="predicted"/>
<dbReference type="SUPFAM" id="SSF53448">
    <property type="entry name" value="Nucleotide-diphospho-sugar transferases"/>
    <property type="match status" value="1"/>
</dbReference>
<dbReference type="PANTHER" id="PTHR43685:SF2">
    <property type="entry name" value="GLYCOSYLTRANSFERASE 2-LIKE DOMAIN-CONTAINING PROTEIN"/>
    <property type="match status" value="1"/>
</dbReference>
<dbReference type="Proteomes" id="UP000030152">
    <property type="component" value="Unassembled WGS sequence"/>
</dbReference>
<dbReference type="GO" id="GO:0016740">
    <property type="term" value="F:transferase activity"/>
    <property type="evidence" value="ECO:0007669"/>
    <property type="project" value="UniProtKB-KW"/>
</dbReference>
<dbReference type="eggNOG" id="COG1216">
    <property type="taxonomic scope" value="Bacteria"/>
</dbReference>